<accession>A0A9P9D7U3</accession>
<protein>
    <submittedName>
        <fullName evidence="2">Uncharacterized protein</fullName>
    </submittedName>
</protein>
<evidence type="ECO:0000313" key="3">
    <source>
        <dbReference type="Proteomes" id="UP000700596"/>
    </source>
</evidence>
<proteinExistence type="predicted"/>
<feature type="compositionally biased region" description="Basic and acidic residues" evidence="1">
    <location>
        <begin position="176"/>
        <end position="193"/>
    </location>
</feature>
<comment type="caution">
    <text evidence="2">The sequence shown here is derived from an EMBL/GenBank/DDBJ whole genome shotgun (WGS) entry which is preliminary data.</text>
</comment>
<dbReference type="AlphaFoldDB" id="A0A9P9D7U3"/>
<organism evidence="2 3">
    <name type="scientific">Dendryphion nanum</name>
    <dbReference type="NCBI Taxonomy" id="256645"/>
    <lineage>
        <taxon>Eukaryota</taxon>
        <taxon>Fungi</taxon>
        <taxon>Dikarya</taxon>
        <taxon>Ascomycota</taxon>
        <taxon>Pezizomycotina</taxon>
        <taxon>Dothideomycetes</taxon>
        <taxon>Pleosporomycetidae</taxon>
        <taxon>Pleosporales</taxon>
        <taxon>Torulaceae</taxon>
        <taxon>Dendryphion</taxon>
    </lineage>
</organism>
<reference evidence="2" key="1">
    <citation type="journal article" date="2021" name="Nat. Commun.">
        <title>Genetic determinants of endophytism in the Arabidopsis root mycobiome.</title>
        <authorList>
            <person name="Mesny F."/>
            <person name="Miyauchi S."/>
            <person name="Thiergart T."/>
            <person name="Pickel B."/>
            <person name="Atanasova L."/>
            <person name="Karlsson M."/>
            <person name="Huettel B."/>
            <person name="Barry K.W."/>
            <person name="Haridas S."/>
            <person name="Chen C."/>
            <person name="Bauer D."/>
            <person name="Andreopoulos W."/>
            <person name="Pangilinan J."/>
            <person name="LaButti K."/>
            <person name="Riley R."/>
            <person name="Lipzen A."/>
            <person name="Clum A."/>
            <person name="Drula E."/>
            <person name="Henrissat B."/>
            <person name="Kohler A."/>
            <person name="Grigoriev I.V."/>
            <person name="Martin F.M."/>
            <person name="Hacquard S."/>
        </authorList>
    </citation>
    <scope>NUCLEOTIDE SEQUENCE</scope>
    <source>
        <strain evidence="2">MPI-CAGE-CH-0243</strain>
    </source>
</reference>
<name>A0A9P9D7U3_9PLEO</name>
<dbReference type="EMBL" id="JAGMWT010000017">
    <property type="protein sequence ID" value="KAH7114313.1"/>
    <property type="molecule type" value="Genomic_DNA"/>
</dbReference>
<feature type="region of interest" description="Disordered" evidence="1">
    <location>
        <begin position="88"/>
        <end position="108"/>
    </location>
</feature>
<feature type="region of interest" description="Disordered" evidence="1">
    <location>
        <begin position="158"/>
        <end position="225"/>
    </location>
</feature>
<evidence type="ECO:0000256" key="1">
    <source>
        <dbReference type="SAM" id="MobiDB-lite"/>
    </source>
</evidence>
<gene>
    <name evidence="2" type="ORF">B0J11DRAFT_511050</name>
</gene>
<keyword evidence="3" id="KW-1185">Reference proteome</keyword>
<evidence type="ECO:0000313" key="2">
    <source>
        <dbReference type="EMBL" id="KAH7114313.1"/>
    </source>
</evidence>
<sequence>MPLTPLSYNRGEMEDPNDSPEQLAGGIQWGKRESLQEAFREERCSDGGRKVWWCAGVQIGVWEMDSFSGVEGFVRRAVGKLVNVGRKSDRGRADCRNSSGSSGGYGGGGKSLGLGVAVESLCAEEVHSTAGDARKGGRVGRREGVCVEEDIRGASSGSFFWGAQRNEPDGVGCSESSEKREIERRVRDGRAATKGEGASGRAVGDADKRDASPRSSGQGESDGRLEMISQRGALSRAETIATAHGSQWLTCCRAPIAPSVFAVLLGGDAACWTARRQGRALRARVVEWLSG</sequence>
<dbReference type="Proteomes" id="UP000700596">
    <property type="component" value="Unassembled WGS sequence"/>
</dbReference>
<feature type="region of interest" description="Disordered" evidence="1">
    <location>
        <begin position="1"/>
        <end position="25"/>
    </location>
</feature>